<dbReference type="OrthoDB" id="2740279at2759"/>
<evidence type="ECO:0000259" key="1">
    <source>
        <dbReference type="Pfam" id="PF12937"/>
    </source>
</evidence>
<feature type="domain" description="F-box" evidence="1">
    <location>
        <begin position="77"/>
        <end position="126"/>
    </location>
</feature>
<dbReference type="SUPFAM" id="SSF81383">
    <property type="entry name" value="F-box domain"/>
    <property type="match status" value="1"/>
</dbReference>
<dbReference type="STRING" id="154538.A0A1M2VID2"/>
<accession>A0A1M2VID2</accession>
<reference evidence="2 3" key="1">
    <citation type="submission" date="2016-10" db="EMBL/GenBank/DDBJ databases">
        <title>Genome sequence of the basidiomycete white-rot fungus Trametes pubescens.</title>
        <authorList>
            <person name="Makela M.R."/>
            <person name="Granchi Z."/>
            <person name="Peng M."/>
            <person name="De Vries R.P."/>
            <person name="Grigoriev I."/>
            <person name="Riley R."/>
            <person name="Hilden K."/>
        </authorList>
    </citation>
    <scope>NUCLEOTIDE SEQUENCE [LARGE SCALE GENOMIC DNA]</scope>
    <source>
        <strain evidence="2 3">FBCC735</strain>
    </source>
</reference>
<proteinExistence type="predicted"/>
<name>A0A1M2VID2_TRAPU</name>
<dbReference type="SUPFAM" id="SSF52047">
    <property type="entry name" value="RNI-like"/>
    <property type="match status" value="1"/>
</dbReference>
<comment type="caution">
    <text evidence="2">The sequence shown here is derived from an EMBL/GenBank/DDBJ whole genome shotgun (WGS) entry which is preliminary data.</text>
</comment>
<dbReference type="Pfam" id="PF12937">
    <property type="entry name" value="F-box-like"/>
    <property type="match status" value="1"/>
</dbReference>
<dbReference type="EMBL" id="MNAD01001204">
    <property type="protein sequence ID" value="OJT07273.1"/>
    <property type="molecule type" value="Genomic_DNA"/>
</dbReference>
<organism evidence="2 3">
    <name type="scientific">Trametes pubescens</name>
    <name type="common">White-rot fungus</name>
    <dbReference type="NCBI Taxonomy" id="154538"/>
    <lineage>
        <taxon>Eukaryota</taxon>
        <taxon>Fungi</taxon>
        <taxon>Dikarya</taxon>
        <taxon>Basidiomycota</taxon>
        <taxon>Agaricomycotina</taxon>
        <taxon>Agaricomycetes</taxon>
        <taxon>Polyporales</taxon>
        <taxon>Polyporaceae</taxon>
        <taxon>Trametes</taxon>
    </lineage>
</organism>
<sequence length="590" mass="65674">MAALPDSIELSATDSSPSTGRNIVLRDLRRLDPSSIPAEVLRATVDEHLALLSGSVQAIQDIAIHLRYLRNTKAPVNRLPSEVLVRVFSYSVSTSSNEDDLVSATHVCKWWREVALDYSRLWSTLSVTTLHKATTFLQRAKDSPISIVIRDSVVVHLFAPTLRRLIPRLLSLVVEVQDTESIIPIVKGLATCTAPLLETLHIVGQYRNESDRDAVYVFNTQSMLAFRSSDQMSMDAVPETPKLRHLRLNPIMPPWYCHIYSNLSVLELGSPLTRVPISELAFLRMLRQCPRLERLNLEMRLAAPFVLYDDPQRLVRLPMLSQITFHSFPHAHVARLLTHLVLPATTHYEIFGSAKDVLTQPTGPLESPARLADLKDFRMAEVLVGYPRASDILSYFFQSATLGSAGPPMTMYIPDMLGAVHDIVPAIHVGIPGSIDVLMLRGYEQGILEDLDDLDWIPVFQSLVYLRVLHLRDVGGTYALAGILKGLGPLAVNDDWERYGGSPGSGWPCPELETLELVGTRLSGDVERLIFEWLCVRADAGVALSTVMVAQVDGPSGTFLERLQELDIVVHVMDSSPEWYADTKTFTGEF</sequence>
<dbReference type="Proteomes" id="UP000184267">
    <property type="component" value="Unassembled WGS sequence"/>
</dbReference>
<protein>
    <recommendedName>
        <fullName evidence="1">F-box domain-containing protein</fullName>
    </recommendedName>
</protein>
<gene>
    <name evidence="2" type="ORF">TRAPUB_1870</name>
</gene>
<evidence type="ECO:0000313" key="2">
    <source>
        <dbReference type="EMBL" id="OJT07273.1"/>
    </source>
</evidence>
<dbReference type="InterPro" id="IPR036047">
    <property type="entry name" value="F-box-like_dom_sf"/>
</dbReference>
<evidence type="ECO:0000313" key="3">
    <source>
        <dbReference type="Proteomes" id="UP000184267"/>
    </source>
</evidence>
<dbReference type="InterPro" id="IPR001810">
    <property type="entry name" value="F-box_dom"/>
</dbReference>
<dbReference type="AlphaFoldDB" id="A0A1M2VID2"/>
<dbReference type="Gene3D" id="1.20.1280.50">
    <property type="match status" value="1"/>
</dbReference>
<keyword evidence="3" id="KW-1185">Reference proteome</keyword>
<dbReference type="OMA" id="YFFQSAT"/>